<dbReference type="InterPro" id="IPR045358">
    <property type="entry name" value="Ty3_capsid"/>
</dbReference>
<keyword evidence="4" id="KW-1185">Reference proteome</keyword>
<keyword evidence="3" id="KW-0808">Transferase</keyword>
<comment type="caution">
    <text evidence="3">The sequence shown here is derived from an EMBL/GenBank/DDBJ whole genome shotgun (WGS) entry which is preliminary data.</text>
</comment>
<feature type="domain" description="Ty3 transposon capsid-like protein" evidence="2">
    <location>
        <begin position="62"/>
        <end position="237"/>
    </location>
</feature>
<dbReference type="Proteomes" id="UP001151760">
    <property type="component" value="Unassembled WGS sequence"/>
</dbReference>
<reference evidence="3" key="2">
    <citation type="submission" date="2022-01" db="EMBL/GenBank/DDBJ databases">
        <authorList>
            <person name="Yamashiro T."/>
            <person name="Shiraishi A."/>
            <person name="Satake H."/>
            <person name="Nakayama K."/>
        </authorList>
    </citation>
    <scope>NUCLEOTIDE SEQUENCE</scope>
</reference>
<evidence type="ECO:0000313" key="4">
    <source>
        <dbReference type="Proteomes" id="UP001151760"/>
    </source>
</evidence>
<keyword evidence="3" id="KW-0695">RNA-directed DNA polymerase</keyword>
<feature type="compositionally biased region" description="Polar residues" evidence="1">
    <location>
        <begin position="246"/>
        <end position="261"/>
    </location>
</feature>
<dbReference type="Pfam" id="PF19259">
    <property type="entry name" value="Ty3_capsid"/>
    <property type="match status" value="1"/>
</dbReference>
<reference evidence="3" key="1">
    <citation type="journal article" date="2022" name="Int. J. Mol. Sci.">
        <title>Draft Genome of Tanacetum Coccineum: Genomic Comparison of Closely Related Tanacetum-Family Plants.</title>
        <authorList>
            <person name="Yamashiro T."/>
            <person name="Shiraishi A."/>
            <person name="Nakayama K."/>
            <person name="Satake H."/>
        </authorList>
    </citation>
    <scope>NUCLEOTIDE SEQUENCE</scope>
</reference>
<sequence length="261" mass="29832">MPPKRMKQRSVERMVKKRVNEAIMEYERNRTNLQNVGGSRAANTGGVFAPGVHGCSYKTFRNCQPHSFKGAEGVVGMTRWFEKVEQVFGISKCGEEDKVKFAASTFEGRALTWWNGNVRTLGLENANNIPWNELKTMMTIEYCPAIEIQRMEQELCTLTLKGDDIDAYNNRFYELVLMYPELVSTERKKIEKYIRGLPDGIKGNVTSSRPTTLHDAINMARELVEQAVQSKAARVGESNKRKWKGQQRNNSDKSNQQQNRT</sequence>
<keyword evidence="3" id="KW-0548">Nucleotidyltransferase</keyword>
<organism evidence="3 4">
    <name type="scientific">Tanacetum coccineum</name>
    <dbReference type="NCBI Taxonomy" id="301880"/>
    <lineage>
        <taxon>Eukaryota</taxon>
        <taxon>Viridiplantae</taxon>
        <taxon>Streptophyta</taxon>
        <taxon>Embryophyta</taxon>
        <taxon>Tracheophyta</taxon>
        <taxon>Spermatophyta</taxon>
        <taxon>Magnoliopsida</taxon>
        <taxon>eudicotyledons</taxon>
        <taxon>Gunneridae</taxon>
        <taxon>Pentapetalae</taxon>
        <taxon>asterids</taxon>
        <taxon>campanulids</taxon>
        <taxon>Asterales</taxon>
        <taxon>Asteraceae</taxon>
        <taxon>Asteroideae</taxon>
        <taxon>Anthemideae</taxon>
        <taxon>Anthemidinae</taxon>
        <taxon>Tanacetum</taxon>
    </lineage>
</organism>
<accession>A0ABQ5EB24</accession>
<dbReference type="EMBL" id="BQNB010016124">
    <property type="protein sequence ID" value="GJT48100.1"/>
    <property type="molecule type" value="Genomic_DNA"/>
</dbReference>
<dbReference type="PANTHER" id="PTHR33223">
    <property type="entry name" value="CCHC-TYPE DOMAIN-CONTAINING PROTEIN"/>
    <property type="match status" value="1"/>
</dbReference>
<evidence type="ECO:0000313" key="3">
    <source>
        <dbReference type="EMBL" id="GJT48100.1"/>
    </source>
</evidence>
<gene>
    <name evidence="3" type="ORF">Tco_0974257</name>
</gene>
<dbReference type="PANTHER" id="PTHR33223:SF6">
    <property type="entry name" value="CCHC-TYPE DOMAIN-CONTAINING PROTEIN"/>
    <property type="match status" value="1"/>
</dbReference>
<proteinExistence type="predicted"/>
<evidence type="ECO:0000256" key="1">
    <source>
        <dbReference type="SAM" id="MobiDB-lite"/>
    </source>
</evidence>
<name>A0ABQ5EB24_9ASTR</name>
<feature type="region of interest" description="Disordered" evidence="1">
    <location>
        <begin position="229"/>
        <end position="261"/>
    </location>
</feature>
<dbReference type="GO" id="GO:0003964">
    <property type="term" value="F:RNA-directed DNA polymerase activity"/>
    <property type="evidence" value="ECO:0007669"/>
    <property type="project" value="UniProtKB-KW"/>
</dbReference>
<evidence type="ECO:0000259" key="2">
    <source>
        <dbReference type="Pfam" id="PF19259"/>
    </source>
</evidence>
<protein>
    <submittedName>
        <fullName evidence="3">Reverse transcriptase domain-containing protein</fullName>
    </submittedName>
</protein>